<evidence type="ECO:0000313" key="3">
    <source>
        <dbReference type="EMBL" id="SEC59855.1"/>
    </source>
</evidence>
<dbReference type="GeneID" id="95511564"/>
<dbReference type="Gene3D" id="3.20.20.190">
    <property type="entry name" value="Phosphatidylinositol (PI) phosphodiesterase"/>
    <property type="match status" value="1"/>
</dbReference>
<accession>A0A1H4TTN6</accession>
<dbReference type="SUPFAM" id="SSF51695">
    <property type="entry name" value="PLC-like phosphodiesterases"/>
    <property type="match status" value="1"/>
</dbReference>
<dbReference type="GO" id="GO:0008081">
    <property type="term" value="F:phosphoric diester hydrolase activity"/>
    <property type="evidence" value="ECO:0007669"/>
    <property type="project" value="InterPro"/>
</dbReference>
<feature type="chain" id="PRO_5010307403" evidence="1">
    <location>
        <begin position="29"/>
        <end position="289"/>
    </location>
</feature>
<dbReference type="PANTHER" id="PTHR46211">
    <property type="entry name" value="GLYCEROPHOSPHORYL DIESTER PHOSPHODIESTERASE"/>
    <property type="match status" value="1"/>
</dbReference>
<evidence type="ECO:0000259" key="2">
    <source>
        <dbReference type="PROSITE" id="PS51704"/>
    </source>
</evidence>
<feature type="signal peptide" evidence="1">
    <location>
        <begin position="1"/>
        <end position="28"/>
    </location>
</feature>
<proteinExistence type="predicted"/>
<keyword evidence="1" id="KW-0732">Signal</keyword>
<evidence type="ECO:0000256" key="1">
    <source>
        <dbReference type="SAM" id="SignalP"/>
    </source>
</evidence>
<dbReference type="STRING" id="67331.SAMN04490357_2396"/>
<dbReference type="PROSITE" id="PS51704">
    <property type="entry name" value="GP_PDE"/>
    <property type="match status" value="1"/>
</dbReference>
<dbReference type="InterPro" id="IPR030395">
    <property type="entry name" value="GP_PDE_dom"/>
</dbReference>
<dbReference type="PANTHER" id="PTHR46211:SF1">
    <property type="entry name" value="GLYCEROPHOSPHODIESTER PHOSPHODIESTERASE, CYTOPLASMIC"/>
    <property type="match status" value="1"/>
</dbReference>
<dbReference type="InterPro" id="IPR017946">
    <property type="entry name" value="PLC-like_Pdiesterase_TIM-brl"/>
</dbReference>
<dbReference type="Pfam" id="PF03009">
    <property type="entry name" value="GDPD"/>
    <property type="match status" value="1"/>
</dbReference>
<sequence length="289" mass="31290">MHARVVAASAVAVLAAVVLVNPTSDARAGEVRTPLVIGHRGAPAYAPENTLPSIDEAARVGSTWVENDVQRTKDGELVVVHDDSLQRTTDAKKVFPGRAPWKVKDFTAAEIARLDAGSWFSSAYKGTRVPTLDQYMRRVEHNHQSLLLEVKNPELYPGIERQILKTLGNDGWLDRPHLKRLVVQSFSAASVRTVHELKPALTTAYLGAPPVSQLKQYARFADLINPSHGSLSKAYVSAVHGVRGAHGRPLGVYAWTVDDKATALKVAGYGVDGIISSKADVVRAALRGR</sequence>
<feature type="domain" description="GP-PDE" evidence="2">
    <location>
        <begin position="34"/>
        <end position="286"/>
    </location>
</feature>
<protein>
    <submittedName>
        <fullName evidence="3">Glycerophosphoryl diester phosphodiesterase</fullName>
    </submittedName>
</protein>
<dbReference type="AlphaFoldDB" id="A0A1H4TTN6"/>
<reference evidence="3 4" key="1">
    <citation type="submission" date="2016-10" db="EMBL/GenBank/DDBJ databases">
        <authorList>
            <person name="de Groot N.N."/>
        </authorList>
    </citation>
    <scope>NUCLEOTIDE SEQUENCE [LARGE SCALE GENOMIC DNA]</scope>
    <source>
        <strain evidence="3 4">DSM 40306</strain>
    </source>
</reference>
<gene>
    <name evidence="3" type="ORF">SAMN04490357_2396</name>
</gene>
<evidence type="ECO:0000313" key="4">
    <source>
        <dbReference type="Proteomes" id="UP000182375"/>
    </source>
</evidence>
<dbReference type="Proteomes" id="UP000182375">
    <property type="component" value="Unassembled WGS sequence"/>
</dbReference>
<name>A0A1H4TTN6_9ACTN</name>
<dbReference type="EMBL" id="FNTD01000004">
    <property type="protein sequence ID" value="SEC59855.1"/>
    <property type="molecule type" value="Genomic_DNA"/>
</dbReference>
<dbReference type="GO" id="GO:0006629">
    <property type="term" value="P:lipid metabolic process"/>
    <property type="evidence" value="ECO:0007669"/>
    <property type="project" value="InterPro"/>
</dbReference>
<dbReference type="RefSeq" id="WP_074992013.1">
    <property type="nucleotide sequence ID" value="NZ_FNTD01000004.1"/>
</dbReference>
<organism evidence="3 4">
    <name type="scientific">Streptomyces misionensis</name>
    <dbReference type="NCBI Taxonomy" id="67331"/>
    <lineage>
        <taxon>Bacteria</taxon>
        <taxon>Bacillati</taxon>
        <taxon>Actinomycetota</taxon>
        <taxon>Actinomycetes</taxon>
        <taxon>Kitasatosporales</taxon>
        <taxon>Streptomycetaceae</taxon>
        <taxon>Streptomyces</taxon>
    </lineage>
</organism>